<keyword evidence="4" id="KW-1185">Reference proteome</keyword>
<evidence type="ECO:0000313" key="3">
    <source>
        <dbReference type="EMBL" id="PTL54399.1"/>
    </source>
</evidence>
<reference evidence="3 4" key="1">
    <citation type="submission" date="2018-03" db="EMBL/GenBank/DDBJ databases">
        <title>Aquarubrobacter algicola gen. nov., sp. nov., a novel actinobacterium isolated from shallow eutrophic lake during the end of cyanobacterial harmful algal blooms.</title>
        <authorList>
            <person name="Chun S.J."/>
        </authorList>
    </citation>
    <scope>NUCLEOTIDE SEQUENCE [LARGE SCALE GENOMIC DNA]</scope>
    <source>
        <strain evidence="3 4">Seoho-28</strain>
    </source>
</reference>
<dbReference type="InterPro" id="IPR012938">
    <property type="entry name" value="Glc/Sorbosone_DH"/>
</dbReference>
<evidence type="ECO:0000313" key="4">
    <source>
        <dbReference type="Proteomes" id="UP000240739"/>
    </source>
</evidence>
<dbReference type="InterPro" id="IPR011042">
    <property type="entry name" value="6-blade_b-propeller_TolB-like"/>
</dbReference>
<dbReference type="InterPro" id="IPR011041">
    <property type="entry name" value="Quinoprot_gluc/sorb_DH_b-prop"/>
</dbReference>
<dbReference type="EMBL" id="PYYB01000005">
    <property type="protein sequence ID" value="PTL54399.1"/>
    <property type="molecule type" value="Genomic_DNA"/>
</dbReference>
<dbReference type="AlphaFoldDB" id="A0A2T4UBX0"/>
<dbReference type="SUPFAM" id="SSF50952">
    <property type="entry name" value="Soluble quinoprotein glucose dehydrogenase"/>
    <property type="match status" value="1"/>
</dbReference>
<proteinExistence type="predicted"/>
<dbReference type="OrthoDB" id="9770043at2"/>
<evidence type="ECO:0000259" key="2">
    <source>
        <dbReference type="Pfam" id="PF07995"/>
    </source>
</evidence>
<dbReference type="PROSITE" id="PS51257">
    <property type="entry name" value="PROKAR_LIPOPROTEIN"/>
    <property type="match status" value="1"/>
</dbReference>
<keyword evidence="1" id="KW-0732">Signal</keyword>
<feature type="chain" id="PRO_5039633353" evidence="1">
    <location>
        <begin position="20"/>
        <end position="416"/>
    </location>
</feature>
<protein>
    <submittedName>
        <fullName evidence="3">Glucose dehydrogenase</fullName>
    </submittedName>
</protein>
<evidence type="ECO:0000256" key="1">
    <source>
        <dbReference type="SAM" id="SignalP"/>
    </source>
</evidence>
<gene>
    <name evidence="3" type="ORF">C7Y72_21950</name>
</gene>
<sequence length="416" mass="44266">MSRRPLLLLTLGLLAPALAACGADDDTATVASSTPTSAMQDAAPAATTGSGAAAAQATGVQLRRVGSFTQPLYVTGAPGDRRRLFVVEQGGRIMVVRGGRKLAAPFLDIRSLVTAGGEQGLLSVAFPPDYARTGRFYVYYTDKAAKQRVVEYRRATADRADRSSARLVLRMDDPESNHNGGLTKFGPDGLLYIATGDGGGAGDEHGSRGNAQDLGSLLGKLLRIDPRRTGSRAYRVPSSNPFVGRSGARREIFSYGLRNPWRFSFDRSTGDLVIGDVGQGEIEEVDFVQRRDGRAAGAGANFGWRPFEGSRVFRQGESAPGHVKPVIEHSHDDGWCSITGGYVVRDPALTALRGRYVYSDFCKGEIYAGELKASGSTSRRVAGLPKVEGLASFGEDTAGRVYVVSLNGTVSRLAAK</sequence>
<dbReference type="PANTHER" id="PTHR19328:SF75">
    <property type="entry name" value="ALDOSE SUGAR DEHYDROGENASE YLII"/>
    <property type="match status" value="1"/>
</dbReference>
<dbReference type="PANTHER" id="PTHR19328">
    <property type="entry name" value="HEDGEHOG-INTERACTING PROTEIN"/>
    <property type="match status" value="1"/>
</dbReference>
<dbReference type="RefSeq" id="WP_107571341.1">
    <property type="nucleotide sequence ID" value="NZ_PYYB01000005.1"/>
</dbReference>
<organism evidence="3 4">
    <name type="scientific">Paraconexibacter algicola</name>
    <dbReference type="NCBI Taxonomy" id="2133960"/>
    <lineage>
        <taxon>Bacteria</taxon>
        <taxon>Bacillati</taxon>
        <taxon>Actinomycetota</taxon>
        <taxon>Thermoleophilia</taxon>
        <taxon>Solirubrobacterales</taxon>
        <taxon>Paraconexibacteraceae</taxon>
        <taxon>Paraconexibacter</taxon>
    </lineage>
</organism>
<dbReference type="Gene3D" id="2.120.10.30">
    <property type="entry name" value="TolB, C-terminal domain"/>
    <property type="match status" value="1"/>
</dbReference>
<accession>A0A2T4UBX0</accession>
<comment type="caution">
    <text evidence="3">The sequence shown here is derived from an EMBL/GenBank/DDBJ whole genome shotgun (WGS) entry which is preliminary data.</text>
</comment>
<dbReference type="Proteomes" id="UP000240739">
    <property type="component" value="Unassembled WGS sequence"/>
</dbReference>
<feature type="signal peptide" evidence="1">
    <location>
        <begin position="1"/>
        <end position="19"/>
    </location>
</feature>
<dbReference type="Pfam" id="PF07995">
    <property type="entry name" value="GSDH"/>
    <property type="match status" value="1"/>
</dbReference>
<name>A0A2T4UBX0_9ACTN</name>
<feature type="domain" description="Glucose/Sorbosone dehydrogenase" evidence="2">
    <location>
        <begin position="80"/>
        <end position="382"/>
    </location>
</feature>